<evidence type="ECO:0000313" key="11">
    <source>
        <dbReference type="Proteomes" id="UP000007266"/>
    </source>
</evidence>
<keyword evidence="7" id="KW-0325">Glycoprotein</keyword>
<keyword evidence="8" id="KW-0449">Lipoprotein</keyword>
<dbReference type="InterPro" id="IPR031424">
    <property type="entry name" value="QVR-like"/>
</dbReference>
<proteinExistence type="predicted"/>
<evidence type="ECO:0000256" key="7">
    <source>
        <dbReference type="ARBA" id="ARBA00023180"/>
    </source>
</evidence>
<keyword evidence="3 9" id="KW-0812">Transmembrane</keyword>
<evidence type="ECO:0000256" key="4">
    <source>
        <dbReference type="ARBA" id="ARBA00022729"/>
    </source>
</evidence>
<dbReference type="GO" id="GO:0098552">
    <property type="term" value="C:side of membrane"/>
    <property type="evidence" value="ECO:0007669"/>
    <property type="project" value="UniProtKB-KW"/>
</dbReference>
<protein>
    <submittedName>
        <fullName evidence="10">Uncharacterized protein</fullName>
    </submittedName>
</protein>
<dbReference type="AlphaFoldDB" id="A0A139WDZ2"/>
<name>A0A139WDZ2_TRICA</name>
<dbReference type="InterPro" id="IPR050975">
    <property type="entry name" value="Sleep_regulator"/>
</dbReference>
<evidence type="ECO:0000256" key="3">
    <source>
        <dbReference type="ARBA" id="ARBA00022692"/>
    </source>
</evidence>
<evidence type="ECO:0000256" key="2">
    <source>
        <dbReference type="ARBA" id="ARBA00022622"/>
    </source>
</evidence>
<evidence type="ECO:0000313" key="10">
    <source>
        <dbReference type="EMBL" id="KYB26134.1"/>
    </source>
</evidence>
<dbReference type="GO" id="GO:0030431">
    <property type="term" value="P:sleep"/>
    <property type="evidence" value="ECO:0007669"/>
    <property type="project" value="InterPro"/>
</dbReference>
<gene>
    <name evidence="10" type="primary">AUGUSTUS-3.0.2_33988</name>
    <name evidence="10" type="ORF">TcasGA2_TC033988</name>
</gene>
<dbReference type="PANTHER" id="PTHR33562">
    <property type="entry name" value="ATILLA, ISOFORM B-RELATED-RELATED"/>
    <property type="match status" value="1"/>
</dbReference>
<keyword evidence="5 9" id="KW-1133">Transmembrane helix</keyword>
<evidence type="ECO:0000256" key="6">
    <source>
        <dbReference type="ARBA" id="ARBA00023136"/>
    </source>
</evidence>
<reference evidence="10 11" key="1">
    <citation type="journal article" date="2008" name="Nature">
        <title>The genome of the model beetle and pest Tribolium castaneum.</title>
        <authorList>
            <consortium name="Tribolium Genome Sequencing Consortium"/>
            <person name="Richards S."/>
            <person name="Gibbs R.A."/>
            <person name="Weinstock G.M."/>
            <person name="Brown S.J."/>
            <person name="Denell R."/>
            <person name="Beeman R.W."/>
            <person name="Gibbs R."/>
            <person name="Beeman R.W."/>
            <person name="Brown S.J."/>
            <person name="Bucher G."/>
            <person name="Friedrich M."/>
            <person name="Grimmelikhuijzen C.J."/>
            <person name="Klingler M."/>
            <person name="Lorenzen M."/>
            <person name="Richards S."/>
            <person name="Roth S."/>
            <person name="Schroder R."/>
            <person name="Tautz D."/>
            <person name="Zdobnov E.M."/>
            <person name="Muzny D."/>
            <person name="Gibbs R.A."/>
            <person name="Weinstock G.M."/>
            <person name="Attaway T."/>
            <person name="Bell S."/>
            <person name="Buhay C.J."/>
            <person name="Chandrabose M.N."/>
            <person name="Chavez D."/>
            <person name="Clerk-Blankenburg K.P."/>
            <person name="Cree A."/>
            <person name="Dao M."/>
            <person name="Davis C."/>
            <person name="Chacko J."/>
            <person name="Dinh H."/>
            <person name="Dugan-Rocha S."/>
            <person name="Fowler G."/>
            <person name="Garner T.T."/>
            <person name="Garnes J."/>
            <person name="Gnirke A."/>
            <person name="Hawes A."/>
            <person name="Hernandez J."/>
            <person name="Hines S."/>
            <person name="Holder M."/>
            <person name="Hume J."/>
            <person name="Jhangiani S.N."/>
            <person name="Joshi V."/>
            <person name="Khan Z.M."/>
            <person name="Jackson L."/>
            <person name="Kovar C."/>
            <person name="Kowis A."/>
            <person name="Lee S."/>
            <person name="Lewis L.R."/>
            <person name="Margolis J."/>
            <person name="Morgan M."/>
            <person name="Nazareth L.V."/>
            <person name="Nguyen N."/>
            <person name="Okwuonu G."/>
            <person name="Parker D."/>
            <person name="Richards S."/>
            <person name="Ruiz S.J."/>
            <person name="Santibanez J."/>
            <person name="Savard J."/>
            <person name="Scherer S.E."/>
            <person name="Schneider B."/>
            <person name="Sodergren E."/>
            <person name="Tautz D."/>
            <person name="Vattahil S."/>
            <person name="Villasana D."/>
            <person name="White C.S."/>
            <person name="Wright R."/>
            <person name="Park Y."/>
            <person name="Beeman R.W."/>
            <person name="Lord J."/>
            <person name="Oppert B."/>
            <person name="Lorenzen M."/>
            <person name="Brown S."/>
            <person name="Wang L."/>
            <person name="Savard J."/>
            <person name="Tautz D."/>
            <person name="Richards S."/>
            <person name="Weinstock G."/>
            <person name="Gibbs R.A."/>
            <person name="Liu Y."/>
            <person name="Worley K."/>
            <person name="Weinstock G."/>
            <person name="Elsik C.G."/>
            <person name="Reese J.T."/>
            <person name="Elhaik E."/>
            <person name="Landan G."/>
            <person name="Graur D."/>
            <person name="Arensburger P."/>
            <person name="Atkinson P."/>
            <person name="Beeman R.W."/>
            <person name="Beidler J."/>
            <person name="Brown S.J."/>
            <person name="Demuth J.P."/>
            <person name="Drury D.W."/>
            <person name="Du Y.Z."/>
            <person name="Fujiwara H."/>
            <person name="Lorenzen M."/>
            <person name="Maselli V."/>
            <person name="Osanai M."/>
            <person name="Park Y."/>
            <person name="Robertson H.M."/>
            <person name="Tu Z."/>
            <person name="Wang J.J."/>
            <person name="Wang S."/>
            <person name="Richards S."/>
            <person name="Song H."/>
            <person name="Zhang L."/>
            <person name="Sodergren E."/>
            <person name="Werner D."/>
            <person name="Stanke M."/>
            <person name="Morgenstern B."/>
            <person name="Solovyev V."/>
            <person name="Kosarev P."/>
            <person name="Brown G."/>
            <person name="Chen H.C."/>
            <person name="Ermolaeva O."/>
            <person name="Hlavina W."/>
            <person name="Kapustin Y."/>
            <person name="Kiryutin B."/>
            <person name="Kitts P."/>
            <person name="Maglott D."/>
            <person name="Pruitt K."/>
            <person name="Sapojnikov V."/>
            <person name="Souvorov A."/>
            <person name="Mackey A.J."/>
            <person name="Waterhouse R.M."/>
            <person name="Wyder S."/>
            <person name="Zdobnov E.M."/>
            <person name="Zdobnov E.M."/>
            <person name="Wyder S."/>
            <person name="Kriventseva E.V."/>
            <person name="Kadowaki T."/>
            <person name="Bork P."/>
            <person name="Aranda M."/>
            <person name="Bao R."/>
            <person name="Beermann A."/>
            <person name="Berns N."/>
            <person name="Bolognesi R."/>
            <person name="Bonneton F."/>
            <person name="Bopp D."/>
            <person name="Brown S.J."/>
            <person name="Bucher G."/>
            <person name="Butts T."/>
            <person name="Chaumot A."/>
            <person name="Denell R.E."/>
            <person name="Ferrier D.E."/>
            <person name="Friedrich M."/>
            <person name="Gordon C.M."/>
            <person name="Jindra M."/>
            <person name="Klingler M."/>
            <person name="Lan Q."/>
            <person name="Lattorff H.M."/>
            <person name="Laudet V."/>
            <person name="von Levetsow C."/>
            <person name="Liu Z."/>
            <person name="Lutz R."/>
            <person name="Lynch J.A."/>
            <person name="da Fonseca R.N."/>
            <person name="Posnien N."/>
            <person name="Reuter R."/>
            <person name="Roth S."/>
            <person name="Savard J."/>
            <person name="Schinko J.B."/>
            <person name="Schmitt C."/>
            <person name="Schoppmeier M."/>
            <person name="Schroder R."/>
            <person name="Shippy T.D."/>
            <person name="Simonnet F."/>
            <person name="Marques-Souza H."/>
            <person name="Tautz D."/>
            <person name="Tomoyasu Y."/>
            <person name="Trauner J."/>
            <person name="Van der Zee M."/>
            <person name="Vervoort M."/>
            <person name="Wittkopp N."/>
            <person name="Wimmer E.A."/>
            <person name="Yang X."/>
            <person name="Jones A.K."/>
            <person name="Sattelle D.B."/>
            <person name="Ebert P.R."/>
            <person name="Nelson D."/>
            <person name="Scott J.G."/>
            <person name="Beeman R.W."/>
            <person name="Muthukrishnan S."/>
            <person name="Kramer K.J."/>
            <person name="Arakane Y."/>
            <person name="Beeman R.W."/>
            <person name="Zhu Q."/>
            <person name="Hogenkamp D."/>
            <person name="Dixit R."/>
            <person name="Oppert B."/>
            <person name="Jiang H."/>
            <person name="Zou Z."/>
            <person name="Marshall J."/>
            <person name="Elpidina E."/>
            <person name="Vinokurov K."/>
            <person name="Oppert C."/>
            <person name="Zou Z."/>
            <person name="Evans J."/>
            <person name="Lu Z."/>
            <person name="Zhao P."/>
            <person name="Sumathipala N."/>
            <person name="Altincicek B."/>
            <person name="Vilcinskas A."/>
            <person name="Williams M."/>
            <person name="Hultmark D."/>
            <person name="Hetru C."/>
            <person name="Jiang H."/>
            <person name="Grimmelikhuijzen C.J."/>
            <person name="Hauser F."/>
            <person name="Cazzamali G."/>
            <person name="Williamson M."/>
            <person name="Park Y."/>
            <person name="Li B."/>
            <person name="Tanaka Y."/>
            <person name="Predel R."/>
            <person name="Neupert S."/>
            <person name="Schachtner J."/>
            <person name="Verleyen P."/>
            <person name="Raible F."/>
            <person name="Bork P."/>
            <person name="Friedrich M."/>
            <person name="Walden K.K."/>
            <person name="Robertson H.M."/>
            <person name="Angeli S."/>
            <person name="Foret S."/>
            <person name="Bucher G."/>
            <person name="Schuetz S."/>
            <person name="Maleszka R."/>
            <person name="Wimmer E.A."/>
            <person name="Beeman R.W."/>
            <person name="Lorenzen M."/>
            <person name="Tomoyasu Y."/>
            <person name="Miller S.C."/>
            <person name="Grossmann D."/>
            <person name="Bucher G."/>
        </authorList>
    </citation>
    <scope>NUCLEOTIDE SEQUENCE [LARGE SCALE GENOMIC DNA]</scope>
    <source>
        <strain evidence="10 11">Georgia GA2</strain>
    </source>
</reference>
<keyword evidence="2" id="KW-0336">GPI-anchor</keyword>
<sequence length="146" mass="15783">MKQGIDHQVAQKSNFENNYVLALALTCYKCDSSESKFCNYGLASFTYNSVNCDDESGILSGWIPKECVKLVAKAKDGSEYVARGCMPNLGGACRAVAKTLSFFSNIEGDIEDMDCFTCNSDKCNSAAKFSGYSLVGVVLAAVLFML</sequence>
<dbReference type="InParanoid" id="A0A139WDZ2"/>
<keyword evidence="4" id="KW-0732">Signal</keyword>
<accession>A0A139WDZ2</accession>
<evidence type="ECO:0000256" key="8">
    <source>
        <dbReference type="ARBA" id="ARBA00023288"/>
    </source>
</evidence>
<evidence type="ECO:0000256" key="9">
    <source>
        <dbReference type="SAM" id="Phobius"/>
    </source>
</evidence>
<dbReference type="Proteomes" id="UP000007266">
    <property type="component" value="Linkage group 8"/>
</dbReference>
<dbReference type="PANTHER" id="PTHR33562:SF20">
    <property type="entry name" value="PROTEIN QUIVER"/>
    <property type="match status" value="1"/>
</dbReference>
<comment type="subcellular location">
    <subcellularLocation>
        <location evidence="1">Membrane</location>
        <topology evidence="1">Lipid-anchor</topology>
        <topology evidence="1">GPI-anchor</topology>
    </subcellularLocation>
</comment>
<keyword evidence="11" id="KW-1185">Reference proteome</keyword>
<evidence type="ECO:0000256" key="5">
    <source>
        <dbReference type="ARBA" id="ARBA00022989"/>
    </source>
</evidence>
<feature type="transmembrane region" description="Helical" evidence="9">
    <location>
        <begin position="129"/>
        <end position="145"/>
    </location>
</feature>
<keyword evidence="6 9" id="KW-0472">Membrane</keyword>
<dbReference type="GO" id="GO:0032222">
    <property type="term" value="P:regulation of synaptic transmission, cholinergic"/>
    <property type="evidence" value="ECO:0007669"/>
    <property type="project" value="InterPro"/>
</dbReference>
<dbReference type="OMA" id="KEYIHRG"/>
<dbReference type="EMBL" id="KQ971357">
    <property type="protein sequence ID" value="KYB26134.1"/>
    <property type="molecule type" value="Genomic_DNA"/>
</dbReference>
<dbReference type="Pfam" id="PF17064">
    <property type="entry name" value="QVR"/>
    <property type="match status" value="1"/>
</dbReference>
<organism evidence="10 11">
    <name type="scientific">Tribolium castaneum</name>
    <name type="common">Red flour beetle</name>
    <dbReference type="NCBI Taxonomy" id="7070"/>
    <lineage>
        <taxon>Eukaryota</taxon>
        <taxon>Metazoa</taxon>
        <taxon>Ecdysozoa</taxon>
        <taxon>Arthropoda</taxon>
        <taxon>Hexapoda</taxon>
        <taxon>Insecta</taxon>
        <taxon>Pterygota</taxon>
        <taxon>Neoptera</taxon>
        <taxon>Endopterygota</taxon>
        <taxon>Coleoptera</taxon>
        <taxon>Polyphaga</taxon>
        <taxon>Cucujiformia</taxon>
        <taxon>Tenebrionidae</taxon>
        <taxon>Tenebrionidae incertae sedis</taxon>
        <taxon>Tribolium</taxon>
    </lineage>
</organism>
<reference evidence="10 11" key="2">
    <citation type="journal article" date="2010" name="Nucleic Acids Res.">
        <title>BeetleBase in 2010: revisions to provide comprehensive genomic information for Tribolium castaneum.</title>
        <authorList>
            <person name="Kim H.S."/>
            <person name="Murphy T."/>
            <person name="Xia J."/>
            <person name="Caragea D."/>
            <person name="Park Y."/>
            <person name="Beeman R.W."/>
            <person name="Lorenzen M.D."/>
            <person name="Butcher S."/>
            <person name="Manak J.R."/>
            <person name="Brown S.J."/>
        </authorList>
    </citation>
    <scope>GENOME REANNOTATION</scope>
    <source>
        <strain evidence="10 11">Georgia GA2</strain>
    </source>
</reference>
<evidence type="ECO:0000256" key="1">
    <source>
        <dbReference type="ARBA" id="ARBA00004589"/>
    </source>
</evidence>